<dbReference type="SUPFAM" id="SSF51306">
    <property type="entry name" value="LexA/Signal peptidase"/>
    <property type="match status" value="1"/>
</dbReference>
<dbReference type="PANTHER" id="PTHR40661:SF3">
    <property type="entry name" value="FELS-1 PROPHAGE TRANSCRIPTIONAL REGULATOR"/>
    <property type="match status" value="1"/>
</dbReference>
<sequence>MTPSKLLKVEHNILPKIELVQLEFDSKLLPMVEIEPKKVKDAKHIEFANRLKQLMEAVGSPITSVNQLKDAINVTYEMARRYTLGTAKPREEKLKELADIFSVDIGYLDHGSTLDNNVVPITSKLIPVLSWVQAGSMTSVESINPLEISEWLPPLSTDDPDGCFYLKVVGISNYPTYMEGDFILVNPAFQVCDLISGDLIVIRNNTDATFKKLVIESDDRKYLQALNPNFQPNIIEFEDGMELVGLVIDAFRPLGGSRPKRVRKS</sequence>
<dbReference type="InterPro" id="IPR001387">
    <property type="entry name" value="Cro/C1-type_HTH"/>
</dbReference>
<dbReference type="Proteomes" id="UP000593966">
    <property type="component" value="Chromosome"/>
</dbReference>
<dbReference type="InterPro" id="IPR039418">
    <property type="entry name" value="LexA-like"/>
</dbReference>
<dbReference type="AlphaFoldDB" id="A0A7S6VVH9"/>
<name>A0A7S6VVH9_9GAMM</name>
<accession>A0A7S6VVH9</accession>
<evidence type="ECO:0000313" key="5">
    <source>
        <dbReference type="EMBL" id="QOW45512.1"/>
    </source>
</evidence>
<protein>
    <submittedName>
        <fullName evidence="5">LexA family transcriptional regulator</fullName>
    </submittedName>
</protein>
<keyword evidence="1" id="KW-0805">Transcription regulation</keyword>
<dbReference type="SUPFAM" id="SSF47413">
    <property type="entry name" value="lambda repressor-like DNA-binding domains"/>
    <property type="match status" value="1"/>
</dbReference>
<dbReference type="GO" id="GO:0003677">
    <property type="term" value="F:DNA binding"/>
    <property type="evidence" value="ECO:0007669"/>
    <property type="project" value="UniProtKB-KW"/>
</dbReference>
<dbReference type="RefSeq" id="WP_180044816.1">
    <property type="nucleotide sequence ID" value="NZ_CP048659.1"/>
</dbReference>
<keyword evidence="2" id="KW-0238">DNA-binding</keyword>
<proteinExistence type="predicted"/>
<evidence type="ECO:0000256" key="1">
    <source>
        <dbReference type="ARBA" id="ARBA00023015"/>
    </source>
</evidence>
<keyword evidence="6" id="KW-1185">Reference proteome</keyword>
<dbReference type="Gene3D" id="2.10.109.10">
    <property type="entry name" value="Umud Fragment, subunit A"/>
    <property type="match status" value="1"/>
</dbReference>
<organism evidence="5 6">
    <name type="scientific">Acinetobacter piscicola</name>
    <dbReference type="NCBI Taxonomy" id="2006115"/>
    <lineage>
        <taxon>Bacteria</taxon>
        <taxon>Pseudomonadati</taxon>
        <taxon>Pseudomonadota</taxon>
        <taxon>Gammaproteobacteria</taxon>
        <taxon>Moraxellales</taxon>
        <taxon>Moraxellaceae</taxon>
        <taxon>Acinetobacter</taxon>
    </lineage>
</organism>
<gene>
    <name evidence="5" type="ORF">G0028_06135</name>
</gene>
<evidence type="ECO:0000256" key="2">
    <source>
        <dbReference type="ARBA" id="ARBA00023125"/>
    </source>
</evidence>
<dbReference type="InterPro" id="IPR010982">
    <property type="entry name" value="Lambda_DNA-bd_dom_sf"/>
</dbReference>
<dbReference type="PANTHER" id="PTHR40661">
    <property type="match status" value="1"/>
</dbReference>
<dbReference type="Pfam" id="PF00717">
    <property type="entry name" value="Peptidase_S24"/>
    <property type="match status" value="1"/>
</dbReference>
<dbReference type="Gene3D" id="1.10.260.40">
    <property type="entry name" value="lambda repressor-like DNA-binding domains"/>
    <property type="match status" value="1"/>
</dbReference>
<dbReference type="InterPro" id="IPR036286">
    <property type="entry name" value="LexA/Signal_pep-like_sf"/>
</dbReference>
<keyword evidence="3" id="KW-0804">Transcription</keyword>
<dbReference type="CDD" id="cd06529">
    <property type="entry name" value="S24_LexA-like"/>
    <property type="match status" value="1"/>
</dbReference>
<dbReference type="InterPro" id="IPR015927">
    <property type="entry name" value="Peptidase_S24_S26A/B/C"/>
</dbReference>
<evidence type="ECO:0000256" key="3">
    <source>
        <dbReference type="ARBA" id="ARBA00023163"/>
    </source>
</evidence>
<reference evidence="5 6" key="1">
    <citation type="submission" date="2020-02" db="EMBL/GenBank/DDBJ databases">
        <title>Tigecycline-resistant Acinetobacter species from pigs and migratory birds.</title>
        <authorList>
            <person name="Chen C."/>
            <person name="Sun J."/>
            <person name="Liao X.-P."/>
            <person name="Liu Y.-H."/>
        </authorList>
    </citation>
    <scope>NUCLEOTIDE SEQUENCE [LARGE SCALE GENOMIC DNA]</scope>
    <source>
        <strain evidence="5 6">YH12207_T</strain>
    </source>
</reference>
<evidence type="ECO:0000313" key="6">
    <source>
        <dbReference type="Proteomes" id="UP000593966"/>
    </source>
</evidence>
<evidence type="ECO:0000259" key="4">
    <source>
        <dbReference type="PROSITE" id="PS50943"/>
    </source>
</evidence>
<feature type="domain" description="HTH cro/C1-type" evidence="4">
    <location>
        <begin position="70"/>
        <end position="108"/>
    </location>
</feature>
<dbReference type="EMBL" id="CP048659">
    <property type="protein sequence ID" value="QOW45512.1"/>
    <property type="molecule type" value="Genomic_DNA"/>
</dbReference>
<dbReference type="PROSITE" id="PS50943">
    <property type="entry name" value="HTH_CROC1"/>
    <property type="match status" value="1"/>
</dbReference>